<organism evidence="3 4">
    <name type="scientific">Methanothrix harundinacea</name>
    <dbReference type="NCBI Taxonomy" id="301375"/>
    <lineage>
        <taxon>Archaea</taxon>
        <taxon>Methanobacteriati</taxon>
        <taxon>Methanobacteriota</taxon>
        <taxon>Stenosarchaea group</taxon>
        <taxon>Methanomicrobia</taxon>
        <taxon>Methanotrichales</taxon>
        <taxon>Methanotrichaceae</taxon>
        <taxon>Methanothrix</taxon>
    </lineage>
</organism>
<dbReference type="Pfam" id="PF07670">
    <property type="entry name" value="Gate"/>
    <property type="match status" value="2"/>
</dbReference>
<protein>
    <submittedName>
        <fullName evidence="3">Iron transport protein, putative</fullName>
    </submittedName>
</protein>
<feature type="domain" description="FeoB-type G" evidence="2">
    <location>
        <begin position="1"/>
        <end position="161"/>
    </location>
</feature>
<dbReference type="GO" id="GO:0005886">
    <property type="term" value="C:plasma membrane"/>
    <property type="evidence" value="ECO:0007669"/>
    <property type="project" value="TreeGrafter"/>
</dbReference>
<dbReference type="InterPro" id="IPR011640">
    <property type="entry name" value="Fe2_transport_prot_B_C"/>
</dbReference>
<feature type="transmembrane region" description="Helical" evidence="1">
    <location>
        <begin position="271"/>
        <end position="300"/>
    </location>
</feature>
<evidence type="ECO:0000313" key="4">
    <source>
        <dbReference type="Proteomes" id="UP000053961"/>
    </source>
</evidence>
<dbReference type="InterPro" id="IPR006073">
    <property type="entry name" value="GTP-bd"/>
</dbReference>
<dbReference type="Gene3D" id="3.40.50.300">
    <property type="entry name" value="P-loop containing nucleotide triphosphate hydrolases"/>
    <property type="match status" value="1"/>
</dbReference>
<proteinExistence type="predicted"/>
<dbReference type="InterPro" id="IPR005225">
    <property type="entry name" value="Small_GTP-bd"/>
</dbReference>
<feature type="transmembrane region" description="Helical" evidence="1">
    <location>
        <begin position="205"/>
        <end position="223"/>
    </location>
</feature>
<dbReference type="PATRIC" id="fig|301375.6.peg.2147"/>
<dbReference type="Pfam" id="PF07664">
    <property type="entry name" value="FeoB_C"/>
    <property type="match status" value="1"/>
</dbReference>
<sequence>MKIILMGNPNVGKSVVFSRLTGIEVISSNYPGTTVEYTLGKTTLGGESAEVIDPPGVYSLEPSCRAEEVTREIFEEGADVVVDVVDATNLERNLNLTLQILERGLPTVVVLNLWDVASRTGINIDVEALERELGVPVLTAVAVSGQGIRELVRAIPEARVPPPVVFESADQRWARVGEIVERTQRVVHKHPTILERLEEATIKPLLGIPFGLLVLYLSFAGIIRLGEFLIGTILDPIFAVYGSFVTEVVGQHTTGILRDILIGTSPEIETSFGLLTTGLYVPLGMVMPFVIPFYIVLGVLEDVGYLPRISVLVDALMHRVGLHGAAIVPCILGLGCNVPGVMATRVLESPKQRYLAATLMAVSVPCAAQNAMIWGLLGPFGLRYIAIVYGTLFLVFISAGFILSRIIGGESPEIFLEIPPYRIPDGRALFKKTWMRSKYFLKEAVPYVLLGVFLMNVLFIAGVVDLVGGLAQPIVSGLFGLPKEAAATMIVGFLRKDVAVGMLAPLGMTAGQLVVASVVLAMYFPCVATFVVFMKELGLKNTARSALIMVLAATIVGTLLHALLTI</sequence>
<name>A0A101IG38_9EURY</name>
<comment type="caution">
    <text evidence="3">The sequence shown here is derived from an EMBL/GenBank/DDBJ whole genome shotgun (WGS) entry which is preliminary data.</text>
</comment>
<gene>
    <name evidence="3" type="ORF">XE07_2096</name>
</gene>
<feature type="transmembrane region" description="Helical" evidence="1">
    <location>
        <begin position="229"/>
        <end position="250"/>
    </location>
</feature>
<keyword evidence="1" id="KW-1133">Transmembrane helix</keyword>
<dbReference type="PANTHER" id="PTHR43185">
    <property type="entry name" value="FERROUS IRON TRANSPORT PROTEIN B"/>
    <property type="match status" value="1"/>
</dbReference>
<feature type="transmembrane region" description="Helical" evidence="1">
    <location>
        <begin position="354"/>
        <end position="376"/>
    </location>
</feature>
<keyword evidence="1" id="KW-0472">Membrane</keyword>
<dbReference type="AlphaFoldDB" id="A0A101IG38"/>
<feature type="transmembrane region" description="Helical" evidence="1">
    <location>
        <begin position="444"/>
        <end position="464"/>
    </location>
</feature>
<dbReference type="PANTHER" id="PTHR43185:SF1">
    <property type="entry name" value="FE(2+) TRANSPORTER FEOB"/>
    <property type="match status" value="1"/>
</dbReference>
<dbReference type="PRINTS" id="PR00326">
    <property type="entry name" value="GTP1OBG"/>
</dbReference>
<feature type="transmembrane region" description="Helical" evidence="1">
    <location>
        <begin position="320"/>
        <end position="342"/>
    </location>
</feature>
<accession>A0A101IG38</accession>
<dbReference type="GO" id="GO:0005525">
    <property type="term" value="F:GTP binding"/>
    <property type="evidence" value="ECO:0007669"/>
    <property type="project" value="InterPro"/>
</dbReference>
<dbReference type="NCBIfam" id="TIGR00231">
    <property type="entry name" value="small_GTP"/>
    <property type="match status" value="1"/>
</dbReference>
<feature type="transmembrane region" description="Helical" evidence="1">
    <location>
        <begin position="546"/>
        <end position="564"/>
    </location>
</feature>
<evidence type="ECO:0000256" key="1">
    <source>
        <dbReference type="SAM" id="Phobius"/>
    </source>
</evidence>
<keyword evidence="1" id="KW-0812">Transmembrane</keyword>
<evidence type="ECO:0000313" key="3">
    <source>
        <dbReference type="EMBL" id="KUK94625.1"/>
    </source>
</evidence>
<feature type="transmembrane region" description="Helical" evidence="1">
    <location>
        <begin position="513"/>
        <end position="534"/>
    </location>
</feature>
<dbReference type="InterPro" id="IPR050860">
    <property type="entry name" value="FeoB_GTPase"/>
</dbReference>
<evidence type="ECO:0000259" key="2">
    <source>
        <dbReference type="PROSITE" id="PS51711"/>
    </source>
</evidence>
<dbReference type="EMBL" id="LGHB01000046">
    <property type="protein sequence ID" value="KUK94625.1"/>
    <property type="molecule type" value="Genomic_DNA"/>
</dbReference>
<dbReference type="GO" id="GO:0015093">
    <property type="term" value="F:ferrous iron transmembrane transporter activity"/>
    <property type="evidence" value="ECO:0007669"/>
    <property type="project" value="InterPro"/>
</dbReference>
<dbReference type="SUPFAM" id="SSF52540">
    <property type="entry name" value="P-loop containing nucleoside triphosphate hydrolases"/>
    <property type="match status" value="1"/>
</dbReference>
<feature type="transmembrane region" description="Helical" evidence="1">
    <location>
        <begin position="382"/>
        <end position="403"/>
    </location>
</feature>
<dbReference type="CDD" id="cd01879">
    <property type="entry name" value="FeoB"/>
    <property type="match status" value="1"/>
</dbReference>
<dbReference type="Proteomes" id="UP000053961">
    <property type="component" value="Unassembled WGS sequence"/>
</dbReference>
<dbReference type="Pfam" id="PF02421">
    <property type="entry name" value="FeoB_N"/>
    <property type="match status" value="1"/>
</dbReference>
<dbReference type="InterPro" id="IPR030389">
    <property type="entry name" value="G_FEOB_dom"/>
</dbReference>
<dbReference type="InterPro" id="IPR011642">
    <property type="entry name" value="Gate_dom"/>
</dbReference>
<reference evidence="4" key="1">
    <citation type="journal article" date="2015" name="MBio">
        <title>Genome-Resolved Metagenomic Analysis Reveals Roles for Candidate Phyla and Other Microbial Community Members in Biogeochemical Transformations in Oil Reservoirs.</title>
        <authorList>
            <person name="Hu P."/>
            <person name="Tom L."/>
            <person name="Singh A."/>
            <person name="Thomas B.C."/>
            <person name="Baker B.J."/>
            <person name="Piceno Y.M."/>
            <person name="Andersen G.L."/>
            <person name="Banfield J.F."/>
        </authorList>
    </citation>
    <scope>NUCLEOTIDE SEQUENCE [LARGE SCALE GENOMIC DNA]</scope>
</reference>
<dbReference type="InterPro" id="IPR027417">
    <property type="entry name" value="P-loop_NTPase"/>
</dbReference>
<dbReference type="PROSITE" id="PS51711">
    <property type="entry name" value="G_FEOB"/>
    <property type="match status" value="1"/>
</dbReference>